<name>A0A9W4JV68_9EURO</name>
<comment type="subcellular location">
    <subcellularLocation>
        <location evidence="1">Membrane</location>
        <topology evidence="1">Multi-pass membrane protein</topology>
    </subcellularLocation>
</comment>
<proteinExistence type="predicted"/>
<dbReference type="OrthoDB" id="342024at2759"/>
<dbReference type="InterPro" id="IPR052649">
    <property type="entry name" value="NCE102-like"/>
</dbReference>
<evidence type="ECO:0000256" key="1">
    <source>
        <dbReference type="ARBA" id="ARBA00004141"/>
    </source>
</evidence>
<dbReference type="GO" id="GO:0072659">
    <property type="term" value="P:protein localization to plasma membrane"/>
    <property type="evidence" value="ECO:0007669"/>
    <property type="project" value="TreeGrafter"/>
</dbReference>
<evidence type="ECO:0000256" key="3">
    <source>
        <dbReference type="ARBA" id="ARBA00022989"/>
    </source>
</evidence>
<dbReference type="GO" id="GO:0005886">
    <property type="term" value="C:plasma membrane"/>
    <property type="evidence" value="ECO:0007669"/>
    <property type="project" value="TreeGrafter"/>
</dbReference>
<keyword evidence="8" id="KW-1185">Reference proteome</keyword>
<feature type="transmembrane region" description="Helical" evidence="5">
    <location>
        <begin position="69"/>
        <end position="90"/>
    </location>
</feature>
<protein>
    <recommendedName>
        <fullName evidence="6">MARVEL domain-containing protein</fullName>
    </recommendedName>
</protein>
<keyword evidence="2 5" id="KW-0812">Transmembrane</keyword>
<evidence type="ECO:0000256" key="5">
    <source>
        <dbReference type="SAM" id="Phobius"/>
    </source>
</evidence>
<feature type="transmembrane region" description="Helical" evidence="5">
    <location>
        <begin position="135"/>
        <end position="157"/>
    </location>
</feature>
<keyword evidence="3 5" id="KW-1133">Transmembrane helix</keyword>
<dbReference type="Proteomes" id="UP001152649">
    <property type="component" value="Unassembled WGS sequence"/>
</dbReference>
<reference evidence="7" key="1">
    <citation type="submission" date="2021-07" db="EMBL/GenBank/DDBJ databases">
        <authorList>
            <person name="Branca A.L. A."/>
        </authorList>
    </citation>
    <scope>NUCLEOTIDE SEQUENCE</scope>
</reference>
<keyword evidence="4 5" id="KW-0472">Membrane</keyword>
<dbReference type="GO" id="GO:0070941">
    <property type="term" value="P:eisosome assembly"/>
    <property type="evidence" value="ECO:0007669"/>
    <property type="project" value="TreeGrafter"/>
</dbReference>
<feature type="transmembrane region" description="Helical" evidence="5">
    <location>
        <begin position="6"/>
        <end position="27"/>
    </location>
</feature>
<dbReference type="GO" id="GO:0032126">
    <property type="term" value="C:eisosome"/>
    <property type="evidence" value="ECO:0007669"/>
    <property type="project" value="TreeGrafter"/>
</dbReference>
<dbReference type="EMBL" id="CAJVPG010000433">
    <property type="protein sequence ID" value="CAG8416303.1"/>
    <property type="molecule type" value="Genomic_DNA"/>
</dbReference>
<dbReference type="PANTHER" id="PTHR28165">
    <property type="entry name" value="NON-CLASSICAL EXPORT PROTEIN 2-RELATED"/>
    <property type="match status" value="1"/>
</dbReference>
<dbReference type="AlphaFoldDB" id="A0A9W4JV68"/>
<feature type="transmembrane region" description="Helical" evidence="5">
    <location>
        <begin position="39"/>
        <end position="57"/>
    </location>
</feature>
<comment type="caution">
    <text evidence="7">The sequence shown here is derived from an EMBL/GenBank/DDBJ whole genome shotgun (WGS) entry which is preliminary data.</text>
</comment>
<accession>A0A9W4JV68</accession>
<dbReference type="PANTHER" id="PTHR28165:SF2">
    <property type="entry name" value="MARVEL DOMAIN-CONTAINING PROTEIN"/>
    <property type="match status" value="1"/>
</dbReference>
<organism evidence="7 8">
    <name type="scientific">Penicillium salamii</name>
    <dbReference type="NCBI Taxonomy" id="1612424"/>
    <lineage>
        <taxon>Eukaryota</taxon>
        <taxon>Fungi</taxon>
        <taxon>Dikarya</taxon>
        <taxon>Ascomycota</taxon>
        <taxon>Pezizomycotina</taxon>
        <taxon>Eurotiomycetes</taxon>
        <taxon>Eurotiomycetidae</taxon>
        <taxon>Eurotiales</taxon>
        <taxon>Aspergillaceae</taxon>
        <taxon>Penicillium</taxon>
    </lineage>
</organism>
<dbReference type="Pfam" id="PF01284">
    <property type="entry name" value="MARVEL"/>
    <property type="match status" value="1"/>
</dbReference>
<gene>
    <name evidence="7" type="ORF">PSALAMII_LOCUS9371</name>
</gene>
<evidence type="ECO:0000313" key="7">
    <source>
        <dbReference type="EMBL" id="CAG8416303.1"/>
    </source>
</evidence>
<evidence type="ECO:0000313" key="8">
    <source>
        <dbReference type="Proteomes" id="UP001152649"/>
    </source>
</evidence>
<evidence type="ECO:0000256" key="2">
    <source>
        <dbReference type="ARBA" id="ARBA00022692"/>
    </source>
</evidence>
<feature type="domain" description="MARVEL" evidence="6">
    <location>
        <begin position="4"/>
        <end position="157"/>
    </location>
</feature>
<dbReference type="InterPro" id="IPR008253">
    <property type="entry name" value="Marvel"/>
</dbReference>
<evidence type="ECO:0000259" key="6">
    <source>
        <dbReference type="Pfam" id="PF01284"/>
    </source>
</evidence>
<evidence type="ECO:0000256" key="4">
    <source>
        <dbReference type="ARBA" id="ARBA00023136"/>
    </source>
</evidence>
<sequence>MISYIAGVRVVQMVFGIIIFSLSLSLAKGQVIESVPSETIYAVFAGGLGVVAALLGNAAITDSSLNGPLLWIVDGVTALALFVGGVIFAVRLHGTKCSSWLTTYQNILLSGGCEYEDLGTRSNCWYDSDHLKSRCAAATAATVFMFLASIVCIGGLVTSDTRGTSRGWRPIWQKQMPELKDEK</sequence>